<reference evidence="1" key="1">
    <citation type="journal article" date="2020" name="Nature">
        <title>Giant virus diversity and host interactions through global metagenomics.</title>
        <authorList>
            <person name="Schulz F."/>
            <person name="Roux S."/>
            <person name="Paez-Espino D."/>
            <person name="Jungbluth S."/>
            <person name="Walsh D.A."/>
            <person name="Denef V.J."/>
            <person name="McMahon K.D."/>
            <person name="Konstantinidis K.T."/>
            <person name="Eloe-Fadrosh E.A."/>
            <person name="Kyrpides N.C."/>
            <person name="Woyke T."/>
        </authorList>
    </citation>
    <scope>NUCLEOTIDE SEQUENCE</scope>
    <source>
        <strain evidence="1">GVMAG-M-3300021354-14</strain>
    </source>
</reference>
<accession>A0A6C0CKU1</accession>
<dbReference type="AlphaFoldDB" id="A0A6C0CKU1"/>
<proteinExistence type="predicted"/>
<evidence type="ECO:0000313" key="1">
    <source>
        <dbReference type="EMBL" id="QHT05081.1"/>
    </source>
</evidence>
<organism evidence="1">
    <name type="scientific">viral metagenome</name>
    <dbReference type="NCBI Taxonomy" id="1070528"/>
    <lineage>
        <taxon>unclassified sequences</taxon>
        <taxon>metagenomes</taxon>
        <taxon>organismal metagenomes</taxon>
    </lineage>
</organism>
<protein>
    <submittedName>
        <fullName evidence="1">Uncharacterized protein</fullName>
    </submittedName>
</protein>
<sequence>MDDLACVYRLLQLYGFSRPDRHRFVTFPHTQEILVECCEKSFGYLVQRELDNIAFPHPDIAANIPLLIWIVRQLEMTYEGNKDDLWNSTLHTPRQLQPLLDCDIIVE</sequence>
<dbReference type="EMBL" id="MN739449">
    <property type="protein sequence ID" value="QHT05081.1"/>
    <property type="molecule type" value="Genomic_DNA"/>
</dbReference>
<name>A0A6C0CKU1_9ZZZZ</name>